<name>A0A4Y7PSK7_9AGAM</name>
<keyword evidence="1" id="KW-0677">Repeat</keyword>
<dbReference type="VEuPathDB" id="FungiDB:BD410DRAFT_754403"/>
<dbReference type="AlphaFoldDB" id="A0A4Y7PSK7"/>
<reference evidence="3 4" key="1">
    <citation type="submission" date="2018-06" db="EMBL/GenBank/DDBJ databases">
        <title>A transcriptomic atlas of mushroom development highlights an independent origin of complex multicellularity.</title>
        <authorList>
            <consortium name="DOE Joint Genome Institute"/>
            <person name="Krizsan K."/>
            <person name="Almasi E."/>
            <person name="Merenyi Z."/>
            <person name="Sahu N."/>
            <person name="Viragh M."/>
            <person name="Koszo T."/>
            <person name="Mondo S."/>
            <person name="Kiss B."/>
            <person name="Balint B."/>
            <person name="Kues U."/>
            <person name="Barry K."/>
            <person name="Hegedus J.C."/>
            <person name="Henrissat B."/>
            <person name="Johnson J."/>
            <person name="Lipzen A."/>
            <person name="Ohm R."/>
            <person name="Nagy I."/>
            <person name="Pangilinan J."/>
            <person name="Yan J."/>
            <person name="Xiong Y."/>
            <person name="Grigoriev I.V."/>
            <person name="Hibbett D.S."/>
            <person name="Nagy L.G."/>
        </authorList>
    </citation>
    <scope>NUCLEOTIDE SEQUENCE [LARGE SCALE GENOMIC DNA]</scope>
    <source>
        <strain evidence="3 4">SZMC22713</strain>
    </source>
</reference>
<dbReference type="InterPro" id="IPR011990">
    <property type="entry name" value="TPR-like_helical_dom_sf"/>
</dbReference>
<dbReference type="STRING" id="50990.A0A4Y7PSK7"/>
<keyword evidence="2" id="KW-0802">TPR repeat</keyword>
<dbReference type="Proteomes" id="UP000294933">
    <property type="component" value="Unassembled WGS sequence"/>
</dbReference>
<dbReference type="OrthoDB" id="2423701at2759"/>
<dbReference type="EMBL" id="ML170221">
    <property type="protein sequence ID" value="TDL17490.1"/>
    <property type="molecule type" value="Genomic_DNA"/>
</dbReference>
<dbReference type="GO" id="GO:0016020">
    <property type="term" value="C:membrane"/>
    <property type="evidence" value="ECO:0007669"/>
    <property type="project" value="TreeGrafter"/>
</dbReference>
<dbReference type="GO" id="GO:0006620">
    <property type="term" value="P:post-translational protein targeting to endoplasmic reticulum membrane"/>
    <property type="evidence" value="ECO:0007669"/>
    <property type="project" value="TreeGrafter"/>
</dbReference>
<evidence type="ECO:0000256" key="2">
    <source>
        <dbReference type="ARBA" id="ARBA00022803"/>
    </source>
</evidence>
<keyword evidence="4" id="KW-1185">Reference proteome</keyword>
<evidence type="ECO:0000256" key="1">
    <source>
        <dbReference type="ARBA" id="ARBA00022737"/>
    </source>
</evidence>
<gene>
    <name evidence="3" type="ORF">BD410DRAFT_754403</name>
</gene>
<dbReference type="Gene3D" id="1.25.40.10">
    <property type="entry name" value="Tetratricopeptide repeat domain"/>
    <property type="match status" value="1"/>
</dbReference>
<evidence type="ECO:0000313" key="4">
    <source>
        <dbReference type="Proteomes" id="UP000294933"/>
    </source>
</evidence>
<dbReference type="SMART" id="SM00028">
    <property type="entry name" value="TPR"/>
    <property type="match status" value="2"/>
</dbReference>
<dbReference type="SUPFAM" id="SSF48452">
    <property type="entry name" value="TPR-like"/>
    <property type="match status" value="1"/>
</dbReference>
<organism evidence="3 4">
    <name type="scientific">Rickenella mellea</name>
    <dbReference type="NCBI Taxonomy" id="50990"/>
    <lineage>
        <taxon>Eukaryota</taxon>
        <taxon>Fungi</taxon>
        <taxon>Dikarya</taxon>
        <taxon>Basidiomycota</taxon>
        <taxon>Agaricomycotina</taxon>
        <taxon>Agaricomycetes</taxon>
        <taxon>Hymenochaetales</taxon>
        <taxon>Rickenellaceae</taxon>
        <taxon>Rickenella</taxon>
    </lineage>
</organism>
<dbReference type="InterPro" id="IPR019734">
    <property type="entry name" value="TPR_rpt"/>
</dbReference>
<dbReference type="PANTHER" id="PTHR45831">
    <property type="entry name" value="LD24721P"/>
    <property type="match status" value="1"/>
</dbReference>
<dbReference type="GO" id="GO:0072380">
    <property type="term" value="C:TRC complex"/>
    <property type="evidence" value="ECO:0007669"/>
    <property type="project" value="TreeGrafter"/>
</dbReference>
<protein>
    <submittedName>
        <fullName evidence="3">Uncharacterized protein</fullName>
    </submittedName>
</protein>
<dbReference type="InterPro" id="IPR047150">
    <property type="entry name" value="SGT"/>
</dbReference>
<sequence>MSLDDTNPVLYANRAACSLQLKKFLDAASDAKKATELDPCYPKGWGRLAAAYQEIDSWVAAIMAWQRAIAALPIENLTAGELKQKEQYEKGLKEAVMRQRKRQDEIDNGKEFHYIKERDYVGKKPADRARAMYPELRDKGMEGFASSGWVLYHANNEFTRGLETMNKGYAFKGANGEMLYQARTGVLDSFTNAIMRDKRVFYINNPKFLETYNLQLMSEAKTHGAWTEGGPVLIMEEAQERLRQKGWKAVRAALGITVRSWIMRAFFAAGITKDYGASVEWYTNAIDLLDRGRMVWRNVSQENRGVIFSNTFVRGVRSLRLESYLQAYSEDRGPNSKYPLTTLLEMAQEIAEDCLSDSPSRTVEYDPGFISSFYVYPWAEALAMIGYVKKEMAYFPGITEEDRFEYLSVASTSYVEAAKKLPDDDELHCWYAKIALEIYWELKSPLYATMAAANMVAESYPKMMRIWEHSSLAMGGRDKALAPALEYQRDMWPLIRNGALDIRDAILPPKHFYASDSKSEA</sequence>
<accession>A0A4Y7PSK7</accession>
<dbReference type="GO" id="GO:0060090">
    <property type="term" value="F:molecular adaptor activity"/>
    <property type="evidence" value="ECO:0007669"/>
    <property type="project" value="TreeGrafter"/>
</dbReference>
<proteinExistence type="predicted"/>
<dbReference type="PANTHER" id="PTHR45831:SF2">
    <property type="entry name" value="LD24721P"/>
    <property type="match status" value="1"/>
</dbReference>
<evidence type="ECO:0000313" key="3">
    <source>
        <dbReference type="EMBL" id="TDL17490.1"/>
    </source>
</evidence>